<organism evidence="8 9">
    <name type="scientific">Paenibacillus albiflavus</name>
    <dbReference type="NCBI Taxonomy" id="2545760"/>
    <lineage>
        <taxon>Bacteria</taxon>
        <taxon>Bacillati</taxon>
        <taxon>Bacillota</taxon>
        <taxon>Bacilli</taxon>
        <taxon>Bacillales</taxon>
        <taxon>Paenibacillaceae</taxon>
        <taxon>Paenibacillus</taxon>
    </lineage>
</organism>
<dbReference type="OrthoDB" id="9787585at2"/>
<dbReference type="GO" id="GO:0005829">
    <property type="term" value="C:cytosol"/>
    <property type="evidence" value="ECO:0007669"/>
    <property type="project" value="TreeGrafter"/>
</dbReference>
<feature type="coiled-coil region" evidence="6">
    <location>
        <begin position="26"/>
        <end position="78"/>
    </location>
</feature>
<dbReference type="PANTHER" id="PTHR11070:SF17">
    <property type="entry name" value="DNA HELICASE IV"/>
    <property type="match status" value="1"/>
</dbReference>
<feature type="binding site" evidence="5">
    <location>
        <begin position="233"/>
        <end position="240"/>
    </location>
    <ligand>
        <name>ATP</name>
        <dbReference type="ChEBI" id="CHEBI:30616"/>
    </ligand>
</feature>
<dbReference type="InterPro" id="IPR027417">
    <property type="entry name" value="P-loop_NTPase"/>
</dbReference>
<dbReference type="EMBL" id="SKFG01000003">
    <property type="protein sequence ID" value="TCZ79452.1"/>
    <property type="molecule type" value="Genomic_DNA"/>
</dbReference>
<dbReference type="GO" id="GO:0016787">
    <property type="term" value="F:hydrolase activity"/>
    <property type="evidence" value="ECO:0007669"/>
    <property type="project" value="UniProtKB-UniRule"/>
</dbReference>
<sequence>MDRTNYEWHEEQVRVNEVTDLIAVRIDELEEQVGDVKKDVVEIRKHFWDEVTVDVSSMDDVIETMASLKQQAEVLSERELRHRHATSTLHKLRRLVQSPYFGRIDFVEKGVSGTEQVYLGIGSLLNDNGDTFLIYDWRAPISSLYYDYTPGDAVYETPSGSVQGEMLLKRQFVIRDRNIQILFDTGITIGDQLLQQVLSRTSDAQMKSIVATIQKEQNQIIRNDRSRMLIVQGAAGSGKTSSALQRVAYLLYKHRDTLKSDQMVLFSPNPMFNSYVSTVLPELGEENMQQTTLQAYLEHSLGMDFQLEDPFEQLEYVLNSYDAPEYQARLCGIHYKSSTAYIHAMLKYKSLLEREGMKFHSILFNGQTIVSADRMVEQFYSYDAAIRLTNRISLLRDWLLKKVSSFANAQLEAEWVDNEIELLEPEDYHRAYNRLLKMQEGKGVTFDDFEAERELLARVVVQERFKPLRQEIKQLSFVDIKTIYKQLFADEQLFLKVNEMDSLLDHWSMIAKRTLSNLDQGLLDYEDATPYLFMKDLLLGFQVNTSVRHVIIDEAQDYSAFQLEYMKRLFPRSRMTALGDFNQAIYAHSSAMQSFEPLIGLYGEEQTELIELLRSYRSTYEIVNFTRGMVQGGERIIPFNRSGDKPVVKRSTSTDELNAHIIQDLEKLQAEGYASIAVICKTASESAVVHSLIKKHVSAHLVTKFTPTFEQGVLVIPAYLAKGVEFDAVIVYDGSAEQYRHEAERKLFYTACTRAMHMLCIHAKGELSPFITAQDSDMYRLL</sequence>
<evidence type="ECO:0000256" key="1">
    <source>
        <dbReference type="ARBA" id="ARBA00022741"/>
    </source>
</evidence>
<evidence type="ECO:0000256" key="6">
    <source>
        <dbReference type="SAM" id="Coils"/>
    </source>
</evidence>
<dbReference type="InterPro" id="IPR000212">
    <property type="entry name" value="DNA_helicase_UvrD/REP"/>
</dbReference>
<proteinExistence type="predicted"/>
<dbReference type="RefSeq" id="WP_132417110.1">
    <property type="nucleotide sequence ID" value="NZ_SKFG01000003.1"/>
</dbReference>
<dbReference type="InterPro" id="IPR014016">
    <property type="entry name" value="UvrD-like_ATP-bd"/>
</dbReference>
<comment type="caution">
    <text evidence="8">The sequence shown here is derived from an EMBL/GenBank/DDBJ whole genome shotgun (WGS) entry which is preliminary data.</text>
</comment>
<dbReference type="InterPro" id="IPR027785">
    <property type="entry name" value="UvrD-like_helicase_C"/>
</dbReference>
<dbReference type="AlphaFoldDB" id="A0A4V2WPH8"/>
<evidence type="ECO:0000313" key="9">
    <source>
        <dbReference type="Proteomes" id="UP000295418"/>
    </source>
</evidence>
<dbReference type="GO" id="GO:0043138">
    <property type="term" value="F:3'-5' DNA helicase activity"/>
    <property type="evidence" value="ECO:0007669"/>
    <property type="project" value="TreeGrafter"/>
</dbReference>
<dbReference type="PANTHER" id="PTHR11070">
    <property type="entry name" value="UVRD / RECB / PCRA DNA HELICASE FAMILY MEMBER"/>
    <property type="match status" value="1"/>
</dbReference>
<dbReference type="Proteomes" id="UP000295418">
    <property type="component" value="Unassembled WGS sequence"/>
</dbReference>
<dbReference type="GO" id="GO:0003677">
    <property type="term" value="F:DNA binding"/>
    <property type="evidence" value="ECO:0007669"/>
    <property type="project" value="InterPro"/>
</dbReference>
<evidence type="ECO:0000313" key="8">
    <source>
        <dbReference type="EMBL" id="TCZ79452.1"/>
    </source>
</evidence>
<dbReference type="GO" id="GO:0005524">
    <property type="term" value="F:ATP binding"/>
    <property type="evidence" value="ECO:0007669"/>
    <property type="project" value="UniProtKB-UniRule"/>
</dbReference>
<reference evidence="8 9" key="1">
    <citation type="submission" date="2019-03" db="EMBL/GenBank/DDBJ databases">
        <authorList>
            <person name="Kim M.K.M."/>
        </authorList>
    </citation>
    <scope>NUCLEOTIDE SEQUENCE [LARGE SCALE GENOMIC DNA]</scope>
    <source>
        <strain evidence="8 9">18JY21-1</strain>
    </source>
</reference>
<keyword evidence="4 5" id="KW-0067">ATP-binding</keyword>
<evidence type="ECO:0000256" key="5">
    <source>
        <dbReference type="PROSITE-ProRule" id="PRU00560"/>
    </source>
</evidence>
<dbReference type="Gene3D" id="3.40.50.300">
    <property type="entry name" value="P-loop containing nucleotide triphosphate hydrolases"/>
    <property type="match status" value="3"/>
</dbReference>
<dbReference type="InterPro" id="IPR048228">
    <property type="entry name" value="HelD_bacillota"/>
</dbReference>
<keyword evidence="1 5" id="KW-0547">Nucleotide-binding</keyword>
<accession>A0A4V2WPH8</accession>
<dbReference type="PROSITE" id="PS51198">
    <property type="entry name" value="UVRD_HELICASE_ATP_BIND"/>
    <property type="match status" value="1"/>
</dbReference>
<keyword evidence="9" id="KW-1185">Reference proteome</keyword>
<evidence type="ECO:0000256" key="2">
    <source>
        <dbReference type="ARBA" id="ARBA00022801"/>
    </source>
</evidence>
<protein>
    <submittedName>
        <fullName evidence="8">Helicase</fullName>
    </submittedName>
</protein>
<dbReference type="NCBIfam" id="NF041464">
    <property type="entry name" value="HelD_BACSU"/>
    <property type="match status" value="1"/>
</dbReference>
<keyword evidence="3 5" id="KW-0347">Helicase</keyword>
<keyword evidence="6" id="KW-0175">Coiled coil</keyword>
<keyword evidence="2 5" id="KW-0378">Hydrolase</keyword>
<evidence type="ECO:0000259" key="7">
    <source>
        <dbReference type="PROSITE" id="PS51198"/>
    </source>
</evidence>
<name>A0A4V2WPH8_9BACL</name>
<gene>
    <name evidence="8" type="ORF">E0485_06220</name>
</gene>
<evidence type="ECO:0000256" key="3">
    <source>
        <dbReference type="ARBA" id="ARBA00022806"/>
    </source>
</evidence>
<dbReference type="Pfam" id="PF00580">
    <property type="entry name" value="UvrD-helicase"/>
    <property type="match status" value="1"/>
</dbReference>
<dbReference type="GO" id="GO:0000725">
    <property type="term" value="P:recombinational repair"/>
    <property type="evidence" value="ECO:0007669"/>
    <property type="project" value="TreeGrafter"/>
</dbReference>
<feature type="domain" description="UvrD-like helicase ATP-binding" evidence="7">
    <location>
        <begin position="212"/>
        <end position="619"/>
    </location>
</feature>
<dbReference type="SUPFAM" id="SSF52540">
    <property type="entry name" value="P-loop containing nucleoside triphosphate hydrolases"/>
    <property type="match status" value="1"/>
</dbReference>
<evidence type="ECO:0000256" key="4">
    <source>
        <dbReference type="ARBA" id="ARBA00022840"/>
    </source>
</evidence>
<dbReference type="Pfam" id="PF13538">
    <property type="entry name" value="UvrD_C_2"/>
    <property type="match status" value="1"/>
</dbReference>